<keyword evidence="4" id="KW-1185">Reference proteome</keyword>
<evidence type="ECO:0000259" key="2">
    <source>
        <dbReference type="Pfam" id="PF09557"/>
    </source>
</evidence>
<comment type="caution">
    <text evidence="3">The sequence shown here is derived from an EMBL/GenBank/DDBJ whole genome shotgun (WGS) entry which is preliminary data.</text>
</comment>
<dbReference type="EMBL" id="JACAOA010000011">
    <property type="protein sequence ID" value="MBA5729259.1"/>
    <property type="molecule type" value="Genomic_DNA"/>
</dbReference>
<sequence length="360" mass="40346">MVKKYVYGVYPTVVEAEDAVAHVINQGVPRDSVALVGSQAHAYNGEAEFISYGELLDEQHEDNRGFFAKLFGWDDDDNDEEFENVDLTQYEDSLSRDELLVLVDQEFESQLPAFNTTETREVRTDDYVSDTTPTDTVNTETAAFSGAVGTSAGLSEDTPETIDGDAAYVAGTTENTEPDYDYDDVNVEDNDYDPHIVGEETHIEAHGEPVGEFAPDADTETGTETERIRLHEEQVHADVRKKDIGDVSITKEVVEDTETIEVPVEREEIHIRHSTPTDTPDNVADGDAFQEEEIVIPVSEEEVVVDKETVVTDEVEVEKTTHTDRETVTETTRHEELEVDDETGRVNDETDRFKDEDTRL</sequence>
<dbReference type="InterPro" id="IPR019060">
    <property type="entry name" value="DUF2382"/>
</dbReference>
<name>A0A839A4X5_9LACT</name>
<accession>A0A839A4X5</accession>
<gene>
    <name evidence="3" type="ORF">HW423_05620</name>
</gene>
<dbReference type="NCBIfam" id="TIGR02271">
    <property type="entry name" value="YsnF/AvaK domain"/>
    <property type="match status" value="1"/>
</dbReference>
<proteinExistence type="predicted"/>
<protein>
    <submittedName>
        <fullName evidence="3">YsnF/AvaK domain-containing protein</fullName>
    </submittedName>
</protein>
<dbReference type="PANTHER" id="PTHR38463:SF1">
    <property type="entry name" value="STRESS RESPONSE PROTEIN YSNF"/>
    <property type="match status" value="1"/>
</dbReference>
<feature type="domain" description="DUF2382" evidence="2">
    <location>
        <begin position="228"/>
        <end position="339"/>
    </location>
</feature>
<dbReference type="RefSeq" id="WP_218930960.1">
    <property type="nucleotide sequence ID" value="NZ_JACAOA010000011.1"/>
</dbReference>
<feature type="compositionally biased region" description="Basic and acidic residues" evidence="1">
    <location>
        <begin position="317"/>
        <end position="360"/>
    </location>
</feature>
<feature type="region of interest" description="Disordered" evidence="1">
    <location>
        <begin position="315"/>
        <end position="360"/>
    </location>
</feature>
<dbReference type="Pfam" id="PF09557">
    <property type="entry name" value="DUF2382"/>
    <property type="match status" value="1"/>
</dbReference>
<evidence type="ECO:0000313" key="3">
    <source>
        <dbReference type="EMBL" id="MBA5729259.1"/>
    </source>
</evidence>
<reference evidence="3 4" key="1">
    <citation type="submission" date="2020-06" db="EMBL/GenBank/DDBJ databases">
        <title>Reclassification of Facklamia ignava, Facklamia soureckii and Facklami tabacinasalis as Falseniella iganva gen. nov., comb. nov., Hutsoniella ignava gen. nov., comb. nov., and Ruoffia tabacinasalis gen. nov., comb. nov and description of Ruoffia haltotolerans sp. nov., isolated from hypersaline Inland Sea of Qatar.</title>
        <authorList>
            <person name="Fotedar R."/>
            <person name="Sankaranarayanan K."/>
            <person name="Lawson P."/>
            <person name="Caldwell M."/>
            <person name="Zeyara A."/>
            <person name="Al Malki A."/>
            <person name="Ali M."/>
        </authorList>
    </citation>
    <scope>NUCLEOTIDE SEQUENCE [LARGE SCALE GENOMIC DNA]</scope>
    <source>
        <strain evidence="3 4">INB8</strain>
    </source>
</reference>
<dbReference type="PANTHER" id="PTHR38463">
    <property type="entry name" value="STRESS RESPONSE PROTEIN YSNF"/>
    <property type="match status" value="1"/>
</dbReference>
<dbReference type="Proteomes" id="UP000571018">
    <property type="component" value="Unassembled WGS sequence"/>
</dbReference>
<evidence type="ECO:0000256" key="1">
    <source>
        <dbReference type="SAM" id="MobiDB-lite"/>
    </source>
</evidence>
<evidence type="ECO:0000313" key="4">
    <source>
        <dbReference type="Proteomes" id="UP000571018"/>
    </source>
</evidence>
<dbReference type="InterPro" id="IPR052967">
    <property type="entry name" value="Stress_Response_Assoc"/>
</dbReference>
<organism evidence="3 4">
    <name type="scientific">Ruoffia halotolerans</name>
    <dbReference type="NCBI Taxonomy" id="2748684"/>
    <lineage>
        <taxon>Bacteria</taxon>
        <taxon>Bacillati</taxon>
        <taxon>Bacillota</taxon>
        <taxon>Bacilli</taxon>
        <taxon>Lactobacillales</taxon>
        <taxon>Aerococcaceae</taxon>
        <taxon>Ruoffia</taxon>
    </lineage>
</organism>
<dbReference type="AlphaFoldDB" id="A0A839A4X5"/>